<dbReference type="PANTHER" id="PTHR30087:SF1">
    <property type="entry name" value="HYPOTHETICAL CYTOSOLIC PROTEIN"/>
    <property type="match status" value="1"/>
</dbReference>
<gene>
    <name evidence="1" type="ORF">JYB85_17220</name>
</gene>
<name>A0ABX7QZK9_9GAMM</name>
<accession>A0ABX7QZK9</accession>
<dbReference type="EMBL" id="CP071502">
    <property type="protein sequence ID" value="QSX36978.1"/>
    <property type="molecule type" value="Genomic_DNA"/>
</dbReference>
<evidence type="ECO:0000313" key="1">
    <source>
        <dbReference type="EMBL" id="QSX36978.1"/>
    </source>
</evidence>
<dbReference type="InterPro" id="IPR007553">
    <property type="entry name" value="2-thiour_desulf"/>
</dbReference>
<organism evidence="1 2">
    <name type="scientific">Shewanella sedimentimangrovi</name>
    <dbReference type="NCBI Taxonomy" id="2814293"/>
    <lineage>
        <taxon>Bacteria</taxon>
        <taxon>Pseudomonadati</taxon>
        <taxon>Pseudomonadota</taxon>
        <taxon>Gammaproteobacteria</taxon>
        <taxon>Alteromonadales</taxon>
        <taxon>Shewanellaceae</taxon>
        <taxon>Shewanella</taxon>
    </lineage>
</organism>
<dbReference type="Pfam" id="PF04463">
    <property type="entry name" value="2-thiour_desulf"/>
    <property type="match status" value="1"/>
</dbReference>
<keyword evidence="2" id="KW-1185">Reference proteome</keyword>
<proteinExistence type="predicted"/>
<protein>
    <submittedName>
        <fullName evidence="1">DUF523 domain-containing protein</fullName>
    </submittedName>
</protein>
<evidence type="ECO:0000313" key="2">
    <source>
        <dbReference type="Proteomes" id="UP000663207"/>
    </source>
</evidence>
<reference evidence="1 2" key="1">
    <citation type="submission" date="2021-03" db="EMBL/GenBank/DDBJ databases">
        <title>Novel species identification of genus Shewanella.</title>
        <authorList>
            <person name="Liu G."/>
            <person name="Zhang Q."/>
        </authorList>
    </citation>
    <scope>NUCLEOTIDE SEQUENCE [LARGE SCALE GENOMIC DNA]</scope>
    <source>
        <strain evidence="1 2">FJAT-52962</strain>
    </source>
</reference>
<dbReference type="RefSeq" id="WP_207380265.1">
    <property type="nucleotide sequence ID" value="NZ_CP071502.1"/>
</dbReference>
<dbReference type="PANTHER" id="PTHR30087">
    <property type="entry name" value="INNER MEMBRANE PROTEIN"/>
    <property type="match status" value="1"/>
</dbReference>
<sequence>MQKILVSACLLGEKVRYDGGDNLLQDERWLGWQREGRLLPLCPECAGGLSTPRAAAERVGERVITRGGIDVSEEFALGAEWALALAQGEKVAIAILKARSPSCGSGQIYDGSFSKKLVDGDGVTAALLKAHGIKVFTEAQLDEAAAELARLESTSSIS</sequence>
<dbReference type="Proteomes" id="UP000663207">
    <property type="component" value="Chromosome"/>
</dbReference>